<evidence type="ECO:0000256" key="1">
    <source>
        <dbReference type="SAM" id="Coils"/>
    </source>
</evidence>
<accession>A0AAN7WZD9</accession>
<dbReference type="AlphaFoldDB" id="A0AAN7WZD9"/>
<gene>
    <name evidence="3" type="ORF">PBY51_023754</name>
</gene>
<dbReference type="SUPFAM" id="SSF57997">
    <property type="entry name" value="Tropomyosin"/>
    <property type="match status" value="1"/>
</dbReference>
<evidence type="ECO:0000313" key="4">
    <source>
        <dbReference type="Proteomes" id="UP001346869"/>
    </source>
</evidence>
<keyword evidence="4" id="KW-1185">Reference proteome</keyword>
<evidence type="ECO:0008006" key="5">
    <source>
        <dbReference type="Google" id="ProtNLM"/>
    </source>
</evidence>
<dbReference type="Gene3D" id="3.30.250.20">
    <property type="entry name" value="L1 transposable element, C-terminal domain"/>
    <property type="match status" value="1"/>
</dbReference>
<evidence type="ECO:0000256" key="2">
    <source>
        <dbReference type="SAM" id="MobiDB-lite"/>
    </source>
</evidence>
<reference evidence="3 4" key="1">
    <citation type="journal article" date="2023" name="Genes (Basel)">
        <title>Chromosome-Level Genome Assembly and Circadian Gene Repertoire of the Patagonia Blennie Eleginops maclovinus-The Closest Ancestral Proxy of Antarctic Cryonotothenioids.</title>
        <authorList>
            <person name="Cheng C.C."/>
            <person name="Rivera-Colon A.G."/>
            <person name="Minhas B.F."/>
            <person name="Wilson L."/>
            <person name="Rayamajhi N."/>
            <person name="Vargas-Chacoff L."/>
            <person name="Catchen J.M."/>
        </authorList>
    </citation>
    <scope>NUCLEOTIDE SEQUENCE [LARGE SCALE GENOMIC DNA]</scope>
    <source>
        <strain evidence="3">JMC-PN-2008</strain>
    </source>
</reference>
<keyword evidence="1" id="KW-0175">Coiled coil</keyword>
<organism evidence="3 4">
    <name type="scientific">Eleginops maclovinus</name>
    <name type="common">Patagonian blennie</name>
    <name type="synonym">Eleginus maclovinus</name>
    <dbReference type="NCBI Taxonomy" id="56733"/>
    <lineage>
        <taxon>Eukaryota</taxon>
        <taxon>Metazoa</taxon>
        <taxon>Chordata</taxon>
        <taxon>Craniata</taxon>
        <taxon>Vertebrata</taxon>
        <taxon>Euteleostomi</taxon>
        <taxon>Actinopterygii</taxon>
        <taxon>Neopterygii</taxon>
        <taxon>Teleostei</taxon>
        <taxon>Neoteleostei</taxon>
        <taxon>Acanthomorphata</taxon>
        <taxon>Eupercaria</taxon>
        <taxon>Perciformes</taxon>
        <taxon>Notothenioidei</taxon>
        <taxon>Eleginopidae</taxon>
        <taxon>Eleginops</taxon>
    </lineage>
</organism>
<dbReference type="InterPro" id="IPR042566">
    <property type="entry name" value="L1_C"/>
</dbReference>
<name>A0AAN7WZD9_ELEMC</name>
<proteinExistence type="predicted"/>
<dbReference type="PANTHER" id="PTHR11505">
    <property type="entry name" value="L1 TRANSPOSABLE ELEMENT-RELATED"/>
    <property type="match status" value="1"/>
</dbReference>
<dbReference type="Gene3D" id="3.30.70.1820">
    <property type="entry name" value="L1 transposable element, RRM domain"/>
    <property type="match status" value="1"/>
</dbReference>
<evidence type="ECO:0000313" key="3">
    <source>
        <dbReference type="EMBL" id="KAK5852272.1"/>
    </source>
</evidence>
<dbReference type="InterPro" id="IPR004244">
    <property type="entry name" value="Transposase_22"/>
</dbReference>
<feature type="coiled-coil region" evidence="1">
    <location>
        <begin position="75"/>
        <end position="116"/>
    </location>
</feature>
<dbReference type="Proteomes" id="UP001346869">
    <property type="component" value="Unassembled WGS sequence"/>
</dbReference>
<reference evidence="3 4" key="2">
    <citation type="journal article" date="2023" name="Mol. Biol. Evol.">
        <title>Genomics of Secondarily Temperate Adaptation in the Only Non-Antarctic Icefish.</title>
        <authorList>
            <person name="Rivera-Colon A.G."/>
            <person name="Rayamajhi N."/>
            <person name="Minhas B.F."/>
            <person name="Madrigal G."/>
            <person name="Bilyk K.T."/>
            <person name="Yoon V."/>
            <person name="Hune M."/>
            <person name="Gregory S."/>
            <person name="Cheng C.H.C."/>
            <person name="Catchen J.M."/>
        </authorList>
    </citation>
    <scope>NUCLEOTIDE SEQUENCE [LARGE SCALE GENOMIC DNA]</scope>
    <source>
        <strain evidence="3">JMC-PN-2008</strain>
    </source>
</reference>
<protein>
    <recommendedName>
        <fullName evidence="5">L1 transposable element RRM domain-containing protein</fullName>
    </recommendedName>
</protein>
<sequence>MKSSGQSQKEKPSKQRQTQPKISDHASMLAVAPPLANASTMTDASALDISAIIREVSKNIGEVMEQKLSKFSDTLDKITSRLDDQSKRIGEAEQRVSNVEDQLATMEQRLKEMEKCSAGMAQRLDDGENRSRRDNIRILNFKENAEGNNSIQFFESWLPTALGLSTAKGRIKIDRAHRSFGPKGNRPRPVIIKLHNSRDKMKILSAAKKAQNLEYAGSPIYIAQDLSLAVREKRRSFNDVCQKLLDKKIRFVMRYPARLVVNYRGSEHTFENAYEAQTFVDGSLE</sequence>
<dbReference type="Gene3D" id="1.20.5.340">
    <property type="match status" value="1"/>
</dbReference>
<feature type="region of interest" description="Disordered" evidence="2">
    <location>
        <begin position="1"/>
        <end position="26"/>
    </location>
</feature>
<dbReference type="EMBL" id="JAUZQC010000021">
    <property type="protein sequence ID" value="KAK5852272.1"/>
    <property type="molecule type" value="Genomic_DNA"/>
</dbReference>
<comment type="caution">
    <text evidence="3">The sequence shown here is derived from an EMBL/GenBank/DDBJ whole genome shotgun (WGS) entry which is preliminary data.</text>
</comment>